<reference evidence="5" key="1">
    <citation type="submission" date="2015-07" db="EMBL/GenBank/DDBJ databases">
        <title>Transcriptome Assembly of Anthurium amnicola.</title>
        <authorList>
            <person name="Suzuki J."/>
        </authorList>
    </citation>
    <scope>NUCLEOTIDE SEQUENCE</scope>
</reference>
<evidence type="ECO:0000256" key="3">
    <source>
        <dbReference type="SAM" id="MobiDB-lite"/>
    </source>
</evidence>
<feature type="compositionally biased region" description="Polar residues" evidence="3">
    <location>
        <begin position="56"/>
        <end position="71"/>
    </location>
</feature>
<gene>
    <name evidence="5" type="primary">sf1_5</name>
    <name evidence="5" type="ORF">g.115555</name>
</gene>
<dbReference type="InterPro" id="IPR045071">
    <property type="entry name" value="BBP-like"/>
</dbReference>
<feature type="compositionally biased region" description="Polar residues" evidence="3">
    <location>
        <begin position="870"/>
        <end position="879"/>
    </location>
</feature>
<dbReference type="Pfam" id="PF22675">
    <property type="entry name" value="KH-I_KHDC4-BBP"/>
    <property type="match status" value="1"/>
</dbReference>
<feature type="compositionally biased region" description="Polar residues" evidence="3">
    <location>
        <begin position="165"/>
        <end position="183"/>
    </location>
</feature>
<dbReference type="EMBL" id="GDJX01024356">
    <property type="protein sequence ID" value="JAT43580.1"/>
    <property type="molecule type" value="Transcribed_RNA"/>
</dbReference>
<feature type="compositionally biased region" description="Pro residues" evidence="3">
    <location>
        <begin position="615"/>
        <end position="626"/>
    </location>
</feature>
<dbReference type="GO" id="GO:0048024">
    <property type="term" value="P:regulation of mRNA splicing, via spliceosome"/>
    <property type="evidence" value="ECO:0007669"/>
    <property type="project" value="TreeGrafter"/>
</dbReference>
<feature type="non-terminal residue" evidence="5">
    <location>
        <position position="1"/>
    </location>
</feature>
<feature type="region of interest" description="Disordered" evidence="3">
    <location>
        <begin position="701"/>
        <end position="754"/>
    </location>
</feature>
<evidence type="ECO:0000256" key="1">
    <source>
        <dbReference type="ARBA" id="ARBA00022884"/>
    </source>
</evidence>
<accession>A0A1D1XMJ0</accession>
<feature type="region of interest" description="Disordered" evidence="3">
    <location>
        <begin position="609"/>
        <end position="634"/>
    </location>
</feature>
<feature type="compositionally biased region" description="Pro residues" evidence="3">
    <location>
        <begin position="712"/>
        <end position="724"/>
    </location>
</feature>
<name>A0A1D1XMJ0_9ARAE</name>
<feature type="region of interest" description="Disordered" evidence="3">
    <location>
        <begin position="161"/>
        <end position="183"/>
    </location>
</feature>
<dbReference type="SUPFAM" id="SSF54791">
    <property type="entry name" value="Eukaryotic type KH-domain (KH-domain type I)"/>
    <property type="match status" value="1"/>
</dbReference>
<feature type="region of interest" description="Disordered" evidence="3">
    <location>
        <begin position="771"/>
        <end position="830"/>
    </location>
</feature>
<dbReference type="PANTHER" id="PTHR11208:SF98">
    <property type="entry name" value="RNA-BINDING KH DOMAIN-CONTAINING PROTEIN"/>
    <property type="match status" value="1"/>
</dbReference>
<feature type="region of interest" description="Disordered" evidence="3">
    <location>
        <begin position="870"/>
        <end position="956"/>
    </location>
</feature>
<dbReference type="AlphaFoldDB" id="A0A1D1XMJ0"/>
<feature type="compositionally biased region" description="Pro residues" evidence="3">
    <location>
        <begin position="812"/>
        <end position="821"/>
    </location>
</feature>
<feature type="domain" description="KHDC4/BBP-like KH-domain type I" evidence="4">
    <location>
        <begin position="232"/>
        <end position="314"/>
    </location>
</feature>
<feature type="compositionally biased region" description="Polar residues" evidence="3">
    <location>
        <begin position="740"/>
        <end position="754"/>
    </location>
</feature>
<keyword evidence="1 2" id="KW-0694">RNA-binding</keyword>
<organism evidence="5">
    <name type="scientific">Anthurium amnicola</name>
    <dbReference type="NCBI Taxonomy" id="1678845"/>
    <lineage>
        <taxon>Eukaryota</taxon>
        <taxon>Viridiplantae</taxon>
        <taxon>Streptophyta</taxon>
        <taxon>Embryophyta</taxon>
        <taxon>Tracheophyta</taxon>
        <taxon>Spermatophyta</taxon>
        <taxon>Magnoliopsida</taxon>
        <taxon>Liliopsida</taxon>
        <taxon>Araceae</taxon>
        <taxon>Pothoideae</taxon>
        <taxon>Potheae</taxon>
        <taxon>Anthurium</taxon>
    </lineage>
</organism>
<dbReference type="InterPro" id="IPR036612">
    <property type="entry name" value="KH_dom_type_1_sf"/>
</dbReference>
<feature type="compositionally biased region" description="Polar residues" evidence="3">
    <location>
        <begin position="919"/>
        <end position="928"/>
    </location>
</feature>
<dbReference type="PANTHER" id="PTHR11208">
    <property type="entry name" value="RNA-BINDING PROTEIN RELATED"/>
    <property type="match status" value="1"/>
</dbReference>
<sequence length="956" mass="100896">RFFCFPDLRDRPLSQITLQRLSASYLSFSWKRYLRIAPTIKMTTKVDLVPSEESQHVQSPVSKSTSANSASGPKVSMFGVKSGFVIPKNKLSGSLVPIFRGGGKIESSDIGKEENAKQVQRKTRWGADLTQDPSIRNGRSLAYQTRLEQITLQLTSGSLELGEDQGSQAPGQASNVESVEQTSGAKLHKRELLELEKREVIGEILRLNPSYKAPPDYKPLLKEAQVPIPLKAHPGYNFIGLILGPASNTQKRLEEETGAKLRVYGTKTDTEEKIEITRSDATEAQAVYEELYVQISADTYEKVDAAAALIELLVTPVSAIPTVASTNSSSVTGDTVNDQSRKDSTSAYVSMPIGVVNQGTAQPVVLPARSVLPQFQPYPRPWYSHGSPNVAIPHSVSFIPPSVSNNSMQFPHPNNLLNAPFTGGHPASGTLPRNSSAVVTRPGPPMQNFQRPLNQQPPPAFPVMPAQATPIVPAVSPHVPVGSLPVARPTHLGPQPRSTTGGYLYNRPLTSPSGISSGLPAAPLPLRPSNMIPMVPPSSLPPQMPHPMVPQNIALPQPSTPTPPAANFTPRVSFPQQSPIVPHNFPSTPRVGQVPAPATVSSPAAAPLSTFLPARVPPPSPRPQSGPVPASSSPTIMGASVQVSAQAPVPTQSAPLSITRPTVPVPSLLSGQTSSLASLLVPSPQPIPAISGAALGSSPSFPPTLSKAGPVGIPPITSPKPQHPSPGDFTFQPHRPLVSASVTSPIPSSQPVPHTVSQVPFGVAQTPLNQNASQLPLAPPKAPSFRPAAQSSPIAVQTPGFPRPQSGQMGPPQGPLPPPPSASGSPFPVVRPRLPAFLNANTPPNAQADLRNFTSAVATVSSSIPSRPATLIQTHNQPPGHQPRGLVPPNQHLPSSLTSYVPGKPASTPGGSQIYDPFSPTSISSGPRQQEDDPAKARKPETDAEYEDLMASVGVR</sequence>
<dbReference type="InterPro" id="IPR055256">
    <property type="entry name" value="KH_1_KHDC4/BBP-like"/>
</dbReference>
<feature type="compositionally biased region" description="Basic and acidic residues" evidence="3">
    <location>
        <begin position="929"/>
        <end position="942"/>
    </location>
</feature>
<feature type="region of interest" description="Disordered" evidence="3">
    <location>
        <begin position="51"/>
        <end position="72"/>
    </location>
</feature>
<dbReference type="GO" id="GO:0005634">
    <property type="term" value="C:nucleus"/>
    <property type="evidence" value="ECO:0007669"/>
    <property type="project" value="TreeGrafter"/>
</dbReference>
<evidence type="ECO:0000256" key="2">
    <source>
        <dbReference type="PROSITE-ProRule" id="PRU00117"/>
    </source>
</evidence>
<feature type="region of interest" description="Disordered" evidence="3">
    <location>
        <begin position="107"/>
        <end position="131"/>
    </location>
</feature>
<dbReference type="GO" id="GO:0003729">
    <property type="term" value="F:mRNA binding"/>
    <property type="evidence" value="ECO:0007669"/>
    <property type="project" value="TreeGrafter"/>
</dbReference>
<proteinExistence type="predicted"/>
<protein>
    <submittedName>
        <fullName evidence="5">Branchpoint-bridging protein</fullName>
    </submittedName>
</protein>
<evidence type="ECO:0000313" key="5">
    <source>
        <dbReference type="EMBL" id="JAT43580.1"/>
    </source>
</evidence>
<evidence type="ECO:0000259" key="4">
    <source>
        <dbReference type="Pfam" id="PF22675"/>
    </source>
</evidence>
<feature type="compositionally biased region" description="Basic and acidic residues" evidence="3">
    <location>
        <begin position="107"/>
        <end position="116"/>
    </location>
</feature>
<dbReference type="Gene3D" id="3.30.1370.10">
    <property type="entry name" value="K Homology domain, type 1"/>
    <property type="match status" value="1"/>
</dbReference>
<dbReference type="PROSITE" id="PS50084">
    <property type="entry name" value="KH_TYPE_1"/>
    <property type="match status" value="1"/>
</dbReference>